<organism evidence="2 3">
    <name type="scientific">Elasticomyces elasticus</name>
    <dbReference type="NCBI Taxonomy" id="574655"/>
    <lineage>
        <taxon>Eukaryota</taxon>
        <taxon>Fungi</taxon>
        <taxon>Dikarya</taxon>
        <taxon>Ascomycota</taxon>
        <taxon>Pezizomycotina</taxon>
        <taxon>Dothideomycetes</taxon>
        <taxon>Dothideomycetidae</taxon>
        <taxon>Mycosphaerellales</taxon>
        <taxon>Teratosphaeriaceae</taxon>
        <taxon>Elasticomyces</taxon>
    </lineage>
</organism>
<feature type="compositionally biased region" description="Low complexity" evidence="1">
    <location>
        <begin position="199"/>
        <end position="208"/>
    </location>
</feature>
<feature type="compositionally biased region" description="Basic and acidic residues" evidence="1">
    <location>
        <begin position="530"/>
        <end position="542"/>
    </location>
</feature>
<protein>
    <submittedName>
        <fullName evidence="2">Uncharacterized protein</fullName>
    </submittedName>
</protein>
<feature type="region of interest" description="Disordered" evidence="1">
    <location>
        <begin position="299"/>
        <end position="593"/>
    </location>
</feature>
<proteinExistence type="predicted"/>
<feature type="compositionally biased region" description="Low complexity" evidence="1">
    <location>
        <begin position="350"/>
        <end position="360"/>
    </location>
</feature>
<sequence>MVSFLDGDNADDFLQVSGMCQQGLRTQDEPFAGGSEHDTSNNAMLPPASRAPFSPFAPFAPSELSPPLGGGFGGFDDFDIGNFGLFDGMPFEGEPENTEEQDGDEGIVQSQERFRDDDEEELGDADFTAGPRPAATDANNAPRYQGFTQMQPPAVGLFDTPGNVAPTTAYFPPAQTGWNGPFDLDPLSSGAQSSFGSLPNPNSQPPSQTWNNDLYHWNRYLPDTQPFSGRSASSISLPTNQPQPPNSSQPTHSPYPMPPSSHSRPMRDFGHIPTPAELAFGIAPFTTQTGYGTNEPFGASTMNTPHQHHQRQPQTHPVRYQHRRQERALDTSANLSPPASYTAQQGYGMQQPPLQQAQPPFLSSYAPSTGQGFNSTASQMPPPFRPSQYGQIGMRRQSTQPTSSSDLHGFGSSSSLSSSKTGAGMWRDHLGNTGVSGHHGQDEPLSPPRLRRRAPRSPQLDPARIEDFTTILDDFRREPNTASGPVDSALQFLGPSSRLRRRRQPTSTPGAVRTASSSSSGTNITRRKTTQRDAGRSTDDRKKPTKVTKASLRTPAEERKQTKEASKGSRKGKSSDRIIGHNPELERGQAAQADVALPETRATGVELLCFFPNHTQWPGVLRRLTETGWRGEEIAAARLYFRGAVQEDRVERHWGQIRKQQKWAKDVESVEDYGLSSFAPRKTQRFKEPQHELLAEIGRNVVEWPEQTQ</sequence>
<evidence type="ECO:0000313" key="3">
    <source>
        <dbReference type="Proteomes" id="UP001310594"/>
    </source>
</evidence>
<feature type="compositionally biased region" description="Basic and acidic residues" evidence="1">
    <location>
        <begin position="463"/>
        <end position="479"/>
    </location>
</feature>
<accession>A0AAN7ZNP0</accession>
<feature type="compositionally biased region" description="Polar residues" evidence="1">
    <location>
        <begin position="225"/>
        <end position="237"/>
    </location>
</feature>
<feature type="compositionally biased region" description="Polar residues" evidence="1">
    <location>
        <begin position="331"/>
        <end position="348"/>
    </location>
</feature>
<gene>
    <name evidence="2" type="ORF">LTR97_004971</name>
</gene>
<feature type="region of interest" description="Disordered" evidence="1">
    <location>
        <begin position="175"/>
        <end position="271"/>
    </location>
</feature>
<feature type="region of interest" description="Disordered" evidence="1">
    <location>
        <begin position="26"/>
        <end position="49"/>
    </location>
</feature>
<feature type="compositionally biased region" description="Polar residues" evidence="1">
    <location>
        <begin position="365"/>
        <end position="379"/>
    </location>
</feature>
<comment type="caution">
    <text evidence="2">The sequence shown here is derived from an EMBL/GenBank/DDBJ whole genome shotgun (WGS) entry which is preliminary data.</text>
</comment>
<feature type="compositionally biased region" description="Pro residues" evidence="1">
    <location>
        <begin position="241"/>
        <end position="259"/>
    </location>
</feature>
<dbReference type="EMBL" id="JAVRQU010000007">
    <property type="protein sequence ID" value="KAK5700454.1"/>
    <property type="molecule type" value="Genomic_DNA"/>
</dbReference>
<feature type="compositionally biased region" description="Basic and acidic residues" evidence="1">
    <location>
        <begin position="555"/>
        <end position="587"/>
    </location>
</feature>
<name>A0AAN7ZNP0_9PEZI</name>
<dbReference type="AlphaFoldDB" id="A0AAN7ZNP0"/>
<reference evidence="2" key="1">
    <citation type="submission" date="2023-08" db="EMBL/GenBank/DDBJ databases">
        <title>Black Yeasts Isolated from many extreme environments.</title>
        <authorList>
            <person name="Coleine C."/>
            <person name="Stajich J.E."/>
            <person name="Selbmann L."/>
        </authorList>
    </citation>
    <scope>NUCLEOTIDE SEQUENCE</scope>
    <source>
        <strain evidence="2">CCFEE 5810</strain>
    </source>
</reference>
<feature type="region of interest" description="Disordered" evidence="1">
    <location>
        <begin position="113"/>
        <end position="146"/>
    </location>
</feature>
<evidence type="ECO:0000313" key="2">
    <source>
        <dbReference type="EMBL" id="KAK5700454.1"/>
    </source>
</evidence>
<evidence type="ECO:0000256" key="1">
    <source>
        <dbReference type="SAM" id="MobiDB-lite"/>
    </source>
</evidence>
<dbReference type="Proteomes" id="UP001310594">
    <property type="component" value="Unassembled WGS sequence"/>
</dbReference>
<feature type="compositionally biased region" description="Polar residues" evidence="1">
    <location>
        <begin position="505"/>
        <end position="524"/>
    </location>
</feature>
<feature type="compositionally biased region" description="Low complexity" evidence="1">
    <location>
        <begin position="403"/>
        <end position="419"/>
    </location>
</feature>